<gene>
    <name evidence="3" type="ORF">K505DRAFT_410676</name>
</gene>
<dbReference type="Pfam" id="PF07859">
    <property type="entry name" value="Abhydrolase_3"/>
    <property type="match status" value="1"/>
</dbReference>
<dbReference type="Gene3D" id="3.40.50.1820">
    <property type="entry name" value="alpha/beta hydrolase"/>
    <property type="match status" value="1"/>
</dbReference>
<keyword evidence="1 3" id="KW-0378">Hydrolase</keyword>
<evidence type="ECO:0000259" key="2">
    <source>
        <dbReference type="Pfam" id="PF07859"/>
    </source>
</evidence>
<accession>A0A6A6WYH2</accession>
<evidence type="ECO:0000256" key="1">
    <source>
        <dbReference type="ARBA" id="ARBA00022801"/>
    </source>
</evidence>
<dbReference type="EMBL" id="MU002187">
    <property type="protein sequence ID" value="KAF2788777.1"/>
    <property type="molecule type" value="Genomic_DNA"/>
</dbReference>
<dbReference type="InterPro" id="IPR050300">
    <property type="entry name" value="GDXG_lipolytic_enzyme"/>
</dbReference>
<dbReference type="InterPro" id="IPR029058">
    <property type="entry name" value="AB_hydrolase_fold"/>
</dbReference>
<evidence type="ECO:0000313" key="3">
    <source>
        <dbReference type="EMBL" id="KAF2788777.1"/>
    </source>
</evidence>
<organism evidence="3 4">
    <name type="scientific">Melanomma pulvis-pyrius CBS 109.77</name>
    <dbReference type="NCBI Taxonomy" id="1314802"/>
    <lineage>
        <taxon>Eukaryota</taxon>
        <taxon>Fungi</taxon>
        <taxon>Dikarya</taxon>
        <taxon>Ascomycota</taxon>
        <taxon>Pezizomycotina</taxon>
        <taxon>Dothideomycetes</taxon>
        <taxon>Pleosporomycetidae</taxon>
        <taxon>Pleosporales</taxon>
        <taxon>Melanommataceae</taxon>
        <taxon>Melanomma</taxon>
    </lineage>
</organism>
<dbReference type="PANTHER" id="PTHR48081">
    <property type="entry name" value="AB HYDROLASE SUPERFAMILY PROTEIN C4A8.06C"/>
    <property type="match status" value="1"/>
</dbReference>
<dbReference type="Proteomes" id="UP000799757">
    <property type="component" value="Unassembled WGS sequence"/>
</dbReference>
<name>A0A6A6WYH2_9PLEO</name>
<dbReference type="PANTHER" id="PTHR48081:SF8">
    <property type="entry name" value="ALPHA_BETA HYDROLASE FOLD-3 DOMAIN-CONTAINING PROTEIN-RELATED"/>
    <property type="match status" value="1"/>
</dbReference>
<proteinExistence type="predicted"/>
<protein>
    <submittedName>
        <fullName evidence="3">Alpha/beta-hydrolase</fullName>
    </submittedName>
</protein>
<keyword evidence="4" id="KW-1185">Reference proteome</keyword>
<feature type="domain" description="Alpha/beta hydrolase fold-3" evidence="2">
    <location>
        <begin position="127"/>
        <end position="348"/>
    </location>
</feature>
<dbReference type="InterPro" id="IPR013094">
    <property type="entry name" value="AB_hydrolase_3"/>
</dbReference>
<dbReference type="OrthoDB" id="2152029at2759"/>
<evidence type="ECO:0000313" key="4">
    <source>
        <dbReference type="Proteomes" id="UP000799757"/>
    </source>
</evidence>
<dbReference type="AlphaFoldDB" id="A0A6A6WYH2"/>
<sequence>MGLLARQPVKAVYTLAALTFELARFPLWLAKYLIASGRQHTEYSFRQALGVRVFFSAVYHMAKVEVKTPLPLTPGKEKERFVVIKTAAPSFYKGPLLSADIKPVDIGATWYPAPLTTSSDLSAVTVILHLHGGAFVLGDGRTEATGYLASNLLKHTPATHVFAPQYRLSTLPASKTSNPFPAAIQDSLTAYLYLINTLKISPKNIIIGGDSAGGNASISILRYISEYGSDIDIPAPSAALLWSPWLSPAESLTGDFVRTNANYSSDYLSFPFTEWGSLAYAGSAGAGVLTNPYISPKGKPFKTPVPLFVNSGSTEVLFFDDKEWAADMKAAGNNVTFDVEPNAPHDVLLLGNVLGFDKAAASQTKRAGEWLVGVRK</sequence>
<dbReference type="SUPFAM" id="SSF53474">
    <property type="entry name" value="alpha/beta-Hydrolases"/>
    <property type="match status" value="1"/>
</dbReference>
<reference evidence="3" key="1">
    <citation type="journal article" date="2020" name="Stud. Mycol.">
        <title>101 Dothideomycetes genomes: a test case for predicting lifestyles and emergence of pathogens.</title>
        <authorList>
            <person name="Haridas S."/>
            <person name="Albert R."/>
            <person name="Binder M."/>
            <person name="Bloem J."/>
            <person name="Labutti K."/>
            <person name="Salamov A."/>
            <person name="Andreopoulos B."/>
            <person name="Baker S."/>
            <person name="Barry K."/>
            <person name="Bills G."/>
            <person name="Bluhm B."/>
            <person name="Cannon C."/>
            <person name="Castanera R."/>
            <person name="Culley D."/>
            <person name="Daum C."/>
            <person name="Ezra D."/>
            <person name="Gonzalez J."/>
            <person name="Henrissat B."/>
            <person name="Kuo A."/>
            <person name="Liang C."/>
            <person name="Lipzen A."/>
            <person name="Lutzoni F."/>
            <person name="Magnuson J."/>
            <person name="Mondo S."/>
            <person name="Nolan M."/>
            <person name="Ohm R."/>
            <person name="Pangilinan J."/>
            <person name="Park H.-J."/>
            <person name="Ramirez L."/>
            <person name="Alfaro M."/>
            <person name="Sun H."/>
            <person name="Tritt A."/>
            <person name="Yoshinaga Y."/>
            <person name="Zwiers L.-H."/>
            <person name="Turgeon B."/>
            <person name="Goodwin S."/>
            <person name="Spatafora J."/>
            <person name="Crous P."/>
            <person name="Grigoriev I."/>
        </authorList>
    </citation>
    <scope>NUCLEOTIDE SEQUENCE</scope>
    <source>
        <strain evidence="3">CBS 109.77</strain>
    </source>
</reference>
<dbReference type="GO" id="GO:0016787">
    <property type="term" value="F:hydrolase activity"/>
    <property type="evidence" value="ECO:0007669"/>
    <property type="project" value="UniProtKB-KW"/>
</dbReference>